<dbReference type="InterPro" id="IPR052921">
    <property type="entry name" value="GPCR1_Superfamily_Member"/>
</dbReference>
<sequence length="169" mass="19065">MMDMDNTSVITMLTLSGLREATTNRMVVFSLTLLCYLVILMVNISLVLIIVLDQNLHQPMYIFLCNLCLNALYGTAGFFPKFLLDLFYSRHVISQGGCVVQSLVIYSSVCIEYSILAVMAYDRTCLRSTESRGKFMQTCVPHLLTLLNVTVAVLFDVMFMRFGSEHMSA</sequence>
<dbReference type="InterPro" id="IPR000725">
    <property type="entry name" value="Olfact_rcpt"/>
</dbReference>
<dbReference type="Pfam" id="PF13853">
    <property type="entry name" value="7tm_4"/>
    <property type="match status" value="1"/>
</dbReference>
<name>A0A9Q0I9T5_9TELE</name>
<dbReference type="GO" id="GO:0005549">
    <property type="term" value="F:odorant binding"/>
    <property type="evidence" value="ECO:0007669"/>
    <property type="project" value="TreeGrafter"/>
</dbReference>
<dbReference type="GO" id="GO:0007186">
    <property type="term" value="P:G protein-coupled receptor signaling pathway"/>
    <property type="evidence" value="ECO:0007669"/>
    <property type="project" value="InterPro"/>
</dbReference>
<comment type="caution">
    <text evidence="8">The sequence shown here is derived from an EMBL/GenBank/DDBJ whole genome shotgun (WGS) entry which is preliminary data.</text>
</comment>
<dbReference type="PANTHER" id="PTHR26451">
    <property type="entry name" value="G_PROTEIN_RECEP_F1_2 DOMAIN-CONTAINING PROTEIN"/>
    <property type="match status" value="1"/>
</dbReference>
<feature type="domain" description="G-protein coupled receptors family 1 profile" evidence="7">
    <location>
        <begin position="42"/>
        <end position="123"/>
    </location>
</feature>
<dbReference type="PANTHER" id="PTHR26451:SF871">
    <property type="entry name" value="ODORANT RECEPTOR-RELATED"/>
    <property type="match status" value="1"/>
</dbReference>
<feature type="transmembrane region" description="Helical" evidence="6">
    <location>
        <begin position="99"/>
        <end position="121"/>
    </location>
</feature>
<keyword evidence="9" id="KW-1185">Reference proteome</keyword>
<evidence type="ECO:0000256" key="4">
    <source>
        <dbReference type="ARBA" id="ARBA00023136"/>
    </source>
</evidence>
<evidence type="ECO:0000256" key="1">
    <source>
        <dbReference type="ARBA" id="ARBA00004141"/>
    </source>
</evidence>
<dbReference type="OrthoDB" id="6147321at2759"/>
<comment type="subcellular location">
    <subcellularLocation>
        <location evidence="1">Membrane</location>
        <topology evidence="1">Multi-pass membrane protein</topology>
    </subcellularLocation>
</comment>
<gene>
    <name evidence="8" type="ORF">NHX12_007579</name>
</gene>
<dbReference type="EMBL" id="JANIIK010000113">
    <property type="protein sequence ID" value="KAJ3592452.1"/>
    <property type="molecule type" value="Genomic_DNA"/>
</dbReference>
<organism evidence="8 9">
    <name type="scientific">Muraenolepis orangiensis</name>
    <name type="common">Patagonian moray cod</name>
    <dbReference type="NCBI Taxonomy" id="630683"/>
    <lineage>
        <taxon>Eukaryota</taxon>
        <taxon>Metazoa</taxon>
        <taxon>Chordata</taxon>
        <taxon>Craniata</taxon>
        <taxon>Vertebrata</taxon>
        <taxon>Euteleostomi</taxon>
        <taxon>Actinopterygii</taxon>
        <taxon>Neopterygii</taxon>
        <taxon>Teleostei</taxon>
        <taxon>Neoteleostei</taxon>
        <taxon>Acanthomorphata</taxon>
        <taxon>Zeiogadaria</taxon>
        <taxon>Gadariae</taxon>
        <taxon>Gadiformes</taxon>
        <taxon>Muraenolepidoidei</taxon>
        <taxon>Muraenolepididae</taxon>
        <taxon>Muraenolepis</taxon>
    </lineage>
</organism>
<dbReference type="PROSITE" id="PS50262">
    <property type="entry name" value="G_PROTEIN_RECEP_F1_2"/>
    <property type="match status" value="1"/>
</dbReference>
<dbReference type="GO" id="GO:0004984">
    <property type="term" value="F:olfactory receptor activity"/>
    <property type="evidence" value="ECO:0007669"/>
    <property type="project" value="InterPro"/>
</dbReference>
<evidence type="ECO:0000256" key="3">
    <source>
        <dbReference type="ARBA" id="ARBA00022989"/>
    </source>
</evidence>
<feature type="transmembrane region" description="Helical" evidence="6">
    <location>
        <begin position="59"/>
        <end position="79"/>
    </location>
</feature>
<keyword evidence="4 6" id="KW-0472">Membrane</keyword>
<keyword evidence="2 6" id="KW-0812">Transmembrane</keyword>
<evidence type="ECO:0000313" key="8">
    <source>
        <dbReference type="EMBL" id="KAJ3592452.1"/>
    </source>
</evidence>
<keyword evidence="3 6" id="KW-1133">Transmembrane helix</keyword>
<evidence type="ECO:0000256" key="5">
    <source>
        <dbReference type="ARBA" id="ARBA00023224"/>
    </source>
</evidence>
<protein>
    <recommendedName>
        <fullName evidence="7">G-protein coupled receptors family 1 profile domain-containing protein</fullName>
    </recommendedName>
</protein>
<evidence type="ECO:0000259" key="7">
    <source>
        <dbReference type="PROSITE" id="PS50262"/>
    </source>
</evidence>
<accession>A0A9Q0I9T5</accession>
<feature type="transmembrane region" description="Helical" evidence="6">
    <location>
        <begin position="142"/>
        <end position="162"/>
    </location>
</feature>
<evidence type="ECO:0000313" key="9">
    <source>
        <dbReference type="Proteomes" id="UP001148018"/>
    </source>
</evidence>
<dbReference type="GO" id="GO:0016020">
    <property type="term" value="C:membrane"/>
    <property type="evidence" value="ECO:0007669"/>
    <property type="project" value="UniProtKB-SubCell"/>
</dbReference>
<dbReference type="Proteomes" id="UP001148018">
    <property type="component" value="Unassembled WGS sequence"/>
</dbReference>
<dbReference type="AlphaFoldDB" id="A0A9Q0I9T5"/>
<keyword evidence="5" id="KW-0807">Transducer</keyword>
<feature type="non-terminal residue" evidence="8">
    <location>
        <position position="169"/>
    </location>
</feature>
<proteinExistence type="predicted"/>
<evidence type="ECO:0000256" key="2">
    <source>
        <dbReference type="ARBA" id="ARBA00022692"/>
    </source>
</evidence>
<dbReference type="InterPro" id="IPR017452">
    <property type="entry name" value="GPCR_Rhodpsn_7TM"/>
</dbReference>
<evidence type="ECO:0000256" key="6">
    <source>
        <dbReference type="SAM" id="Phobius"/>
    </source>
</evidence>
<dbReference type="Gene3D" id="1.20.1070.10">
    <property type="entry name" value="Rhodopsin 7-helix transmembrane proteins"/>
    <property type="match status" value="1"/>
</dbReference>
<feature type="transmembrane region" description="Helical" evidence="6">
    <location>
        <begin position="29"/>
        <end position="52"/>
    </location>
</feature>
<dbReference type="SUPFAM" id="SSF81321">
    <property type="entry name" value="Family A G protein-coupled receptor-like"/>
    <property type="match status" value="1"/>
</dbReference>
<reference evidence="8" key="1">
    <citation type="submission" date="2022-07" db="EMBL/GenBank/DDBJ databases">
        <title>Chromosome-level genome of Muraenolepis orangiensis.</title>
        <authorList>
            <person name="Kim J."/>
        </authorList>
    </citation>
    <scope>NUCLEOTIDE SEQUENCE</scope>
    <source>
        <strain evidence="8">KU_S4_2022</strain>
        <tissue evidence="8">Muscle</tissue>
    </source>
</reference>